<proteinExistence type="predicted"/>
<gene>
    <name evidence="1" type="ORF">ACOLOM_LOCUS11540</name>
</gene>
<name>A0ACA9Q0Z7_9GLOM</name>
<organism evidence="1 2">
    <name type="scientific">Acaulospora colombiana</name>
    <dbReference type="NCBI Taxonomy" id="27376"/>
    <lineage>
        <taxon>Eukaryota</taxon>
        <taxon>Fungi</taxon>
        <taxon>Fungi incertae sedis</taxon>
        <taxon>Mucoromycota</taxon>
        <taxon>Glomeromycotina</taxon>
        <taxon>Glomeromycetes</taxon>
        <taxon>Diversisporales</taxon>
        <taxon>Acaulosporaceae</taxon>
        <taxon>Acaulospora</taxon>
    </lineage>
</organism>
<feature type="non-terminal residue" evidence="1">
    <location>
        <position position="1"/>
    </location>
</feature>
<comment type="caution">
    <text evidence="1">The sequence shown here is derived from an EMBL/GenBank/DDBJ whole genome shotgun (WGS) entry which is preliminary data.</text>
</comment>
<evidence type="ECO:0000313" key="2">
    <source>
        <dbReference type="Proteomes" id="UP000789525"/>
    </source>
</evidence>
<sequence>GHLTLEEIIKLRLPTAEFAFLSACQTTAGDEKLSEEAVHIAGAMLLAGYRGVVATMWSIRDDLAPEVADAFYAYLTREGKRPDNRKAAEALHFAMKQLRERPGVSLLDWLPFVHLATMSPFLPSPAEFFAAVESSSPNSPVPSNNELGAAQASQADIEQAAHLDFHTHPSHVSESLSSIKESDNMNGLEPHNSTESVRALLHTTIISLTCTLQISNSFSSGMANSSTCAEDGDNSNASSSHLLSNSSSQLLPRKRSRRDIAEEDASIDESIEKMQLREFARSLAAEGGLDEEKTEDLVSFME</sequence>
<dbReference type="EMBL" id="CAJVPT010042035">
    <property type="protein sequence ID" value="CAG8729262.1"/>
    <property type="molecule type" value="Genomic_DNA"/>
</dbReference>
<accession>A0ACA9Q0Z7</accession>
<keyword evidence="2" id="KW-1185">Reference proteome</keyword>
<protein>
    <submittedName>
        <fullName evidence="1">4792_t:CDS:1</fullName>
    </submittedName>
</protein>
<reference evidence="1" key="1">
    <citation type="submission" date="2021-06" db="EMBL/GenBank/DDBJ databases">
        <authorList>
            <person name="Kallberg Y."/>
            <person name="Tangrot J."/>
            <person name="Rosling A."/>
        </authorList>
    </citation>
    <scope>NUCLEOTIDE SEQUENCE</scope>
    <source>
        <strain evidence="1">CL356</strain>
    </source>
</reference>
<feature type="non-terminal residue" evidence="1">
    <location>
        <position position="302"/>
    </location>
</feature>
<evidence type="ECO:0000313" key="1">
    <source>
        <dbReference type="EMBL" id="CAG8729262.1"/>
    </source>
</evidence>
<dbReference type="Proteomes" id="UP000789525">
    <property type="component" value="Unassembled WGS sequence"/>
</dbReference>